<sequence length="251" mass="26447">MTLTHFADETYGAGLRLDVYRPAGDETRPAVLYVHGGGWGRGDRTTDVDERVRPLAEEGFVVAALDYRLLPEHHFPTPVDDVVAAAAHLRAGARRFGLDPDALGVWGSSAGASLGTLAALRSPGLFQALVHYCGPVDFVASASRSPMESMLLGGPIESAYLGGDGEDYLDRARAASPLTYAGAPAPPSLIVHGDRDRITSVGEARALHDRLSRAGNESTLMTVAGAGHDDPRFNGPLVRAATTGFFRAALS</sequence>
<dbReference type="PANTHER" id="PTHR48081:SF13">
    <property type="entry name" value="ALPHA_BETA HYDROLASE"/>
    <property type="match status" value="1"/>
</dbReference>
<dbReference type="PANTHER" id="PTHR48081">
    <property type="entry name" value="AB HYDROLASE SUPERFAMILY PROTEIN C4A8.06C"/>
    <property type="match status" value="1"/>
</dbReference>
<dbReference type="PROSITE" id="PS01173">
    <property type="entry name" value="LIPASE_GDXG_HIS"/>
    <property type="match status" value="1"/>
</dbReference>
<proteinExistence type="inferred from homology"/>
<dbReference type="Pfam" id="PF20434">
    <property type="entry name" value="BD-FAE"/>
    <property type="match status" value="1"/>
</dbReference>
<name>A0A919ILJ7_9ACTN</name>
<organism evidence="4 5">
    <name type="scientific">Actinoplanes cyaneus</name>
    <dbReference type="NCBI Taxonomy" id="52696"/>
    <lineage>
        <taxon>Bacteria</taxon>
        <taxon>Bacillati</taxon>
        <taxon>Actinomycetota</taxon>
        <taxon>Actinomycetes</taxon>
        <taxon>Micromonosporales</taxon>
        <taxon>Micromonosporaceae</taxon>
        <taxon>Actinoplanes</taxon>
    </lineage>
</organism>
<dbReference type="InterPro" id="IPR029058">
    <property type="entry name" value="AB_hydrolase_fold"/>
</dbReference>
<protein>
    <submittedName>
        <fullName evidence="4">Lipase</fullName>
    </submittedName>
</protein>
<evidence type="ECO:0000256" key="1">
    <source>
        <dbReference type="ARBA" id="ARBA00010515"/>
    </source>
</evidence>
<keyword evidence="2" id="KW-0378">Hydrolase</keyword>
<accession>A0A919ILJ7</accession>
<reference evidence="4" key="1">
    <citation type="submission" date="2021-01" db="EMBL/GenBank/DDBJ databases">
        <title>Whole genome shotgun sequence of Actinoplanes cyaneus NBRC 14990.</title>
        <authorList>
            <person name="Komaki H."/>
            <person name="Tamura T."/>
        </authorList>
    </citation>
    <scope>NUCLEOTIDE SEQUENCE</scope>
    <source>
        <strain evidence="4">NBRC 14990</strain>
    </source>
</reference>
<gene>
    <name evidence="4" type="ORF">Acy02nite_51720</name>
</gene>
<dbReference type="EMBL" id="BOMH01000038">
    <property type="protein sequence ID" value="GID67291.1"/>
    <property type="molecule type" value="Genomic_DNA"/>
</dbReference>
<feature type="domain" description="BD-FAE-like" evidence="3">
    <location>
        <begin position="17"/>
        <end position="211"/>
    </location>
</feature>
<comment type="caution">
    <text evidence="4">The sequence shown here is derived from an EMBL/GenBank/DDBJ whole genome shotgun (WGS) entry which is preliminary data.</text>
</comment>
<dbReference type="AlphaFoldDB" id="A0A919ILJ7"/>
<evidence type="ECO:0000313" key="5">
    <source>
        <dbReference type="Proteomes" id="UP000619479"/>
    </source>
</evidence>
<dbReference type="InterPro" id="IPR050300">
    <property type="entry name" value="GDXG_lipolytic_enzyme"/>
</dbReference>
<dbReference type="InterPro" id="IPR002168">
    <property type="entry name" value="Lipase_GDXG_HIS_AS"/>
</dbReference>
<dbReference type="Proteomes" id="UP000619479">
    <property type="component" value="Unassembled WGS sequence"/>
</dbReference>
<evidence type="ECO:0000259" key="3">
    <source>
        <dbReference type="Pfam" id="PF20434"/>
    </source>
</evidence>
<comment type="similarity">
    <text evidence="1">Belongs to the 'GDXG' lipolytic enzyme family.</text>
</comment>
<dbReference type="GO" id="GO:0016787">
    <property type="term" value="F:hydrolase activity"/>
    <property type="evidence" value="ECO:0007669"/>
    <property type="project" value="UniProtKB-KW"/>
</dbReference>
<keyword evidence="5" id="KW-1185">Reference proteome</keyword>
<dbReference type="SUPFAM" id="SSF53474">
    <property type="entry name" value="alpha/beta-Hydrolases"/>
    <property type="match status" value="1"/>
</dbReference>
<dbReference type="RefSeq" id="WP_203744838.1">
    <property type="nucleotide sequence ID" value="NZ_BAAAUC010000004.1"/>
</dbReference>
<evidence type="ECO:0000256" key="2">
    <source>
        <dbReference type="ARBA" id="ARBA00022801"/>
    </source>
</evidence>
<dbReference type="InterPro" id="IPR049492">
    <property type="entry name" value="BD-FAE-like_dom"/>
</dbReference>
<dbReference type="Gene3D" id="3.40.50.1820">
    <property type="entry name" value="alpha/beta hydrolase"/>
    <property type="match status" value="1"/>
</dbReference>
<evidence type="ECO:0000313" key="4">
    <source>
        <dbReference type="EMBL" id="GID67291.1"/>
    </source>
</evidence>